<name>A0A409YJE0_9AGAR</name>
<accession>A0A409YJE0</accession>
<sequence>MNSPSSAKYFVDMSIAINLTDFMEGQPSTPKVFDILRHRTTESISSRLNMAFRQVSFNADYVLNLQKCINDSNSDIFSLHAKGQDKEFTFTVFGHIGHVHETVPPGFTPTTRLCYVDTNHHVCDLLHVTLPKISSPEMQAAYHRQSEHLSDIAQWVARKLKVCENP</sequence>
<gene>
    <name evidence="1" type="ORF">CVT24_008484</name>
</gene>
<evidence type="ECO:0000313" key="1">
    <source>
        <dbReference type="EMBL" id="PPR03131.1"/>
    </source>
</evidence>
<protein>
    <submittedName>
        <fullName evidence="1">Uncharacterized protein</fullName>
    </submittedName>
</protein>
<reference evidence="1 2" key="1">
    <citation type="journal article" date="2018" name="Evol. Lett.">
        <title>Horizontal gene cluster transfer increased hallucinogenic mushroom diversity.</title>
        <authorList>
            <person name="Reynolds H.T."/>
            <person name="Vijayakumar V."/>
            <person name="Gluck-Thaler E."/>
            <person name="Korotkin H.B."/>
            <person name="Matheny P.B."/>
            <person name="Slot J.C."/>
        </authorList>
    </citation>
    <scope>NUCLEOTIDE SEQUENCE [LARGE SCALE GENOMIC DNA]</scope>
    <source>
        <strain evidence="1 2">2629</strain>
    </source>
</reference>
<proteinExistence type="predicted"/>
<comment type="caution">
    <text evidence="1">The sequence shown here is derived from an EMBL/GenBank/DDBJ whole genome shotgun (WGS) entry which is preliminary data.</text>
</comment>
<dbReference type="InParanoid" id="A0A409YJE0"/>
<dbReference type="EMBL" id="NHTK01001099">
    <property type="protein sequence ID" value="PPR03131.1"/>
    <property type="molecule type" value="Genomic_DNA"/>
</dbReference>
<organism evidence="1 2">
    <name type="scientific">Panaeolus cyanescens</name>
    <dbReference type="NCBI Taxonomy" id="181874"/>
    <lineage>
        <taxon>Eukaryota</taxon>
        <taxon>Fungi</taxon>
        <taxon>Dikarya</taxon>
        <taxon>Basidiomycota</taxon>
        <taxon>Agaricomycotina</taxon>
        <taxon>Agaricomycetes</taxon>
        <taxon>Agaricomycetidae</taxon>
        <taxon>Agaricales</taxon>
        <taxon>Agaricineae</taxon>
        <taxon>Galeropsidaceae</taxon>
        <taxon>Panaeolus</taxon>
    </lineage>
</organism>
<dbReference type="Proteomes" id="UP000284842">
    <property type="component" value="Unassembled WGS sequence"/>
</dbReference>
<keyword evidence="2" id="KW-1185">Reference proteome</keyword>
<dbReference type="AlphaFoldDB" id="A0A409YJE0"/>
<evidence type="ECO:0000313" key="2">
    <source>
        <dbReference type="Proteomes" id="UP000284842"/>
    </source>
</evidence>